<dbReference type="RefSeq" id="WP_104506906.1">
    <property type="nucleotide sequence ID" value="NZ_JACIGC010000001.1"/>
</dbReference>
<sequence length="209" mass="22617">MNSLYHDSRLRALVAAFHRIARAKASMEAPMQCGHAGGEGWWGCKADGGCAPILAAACEKLSGEARQAVVTALDDEYRAQAFYRAVLRKFPHALPFSRFVEAEARHAAALTGILDAYGLEAPPNVHIDSAEISASAPATLAGACEAAAAAEIRNDRLYAEVLLPMVAAYPLIAAIFERLMLTSRECHLPAFRCFAEAYRMERPLEEAQV</sequence>
<reference evidence="1 2" key="1">
    <citation type="journal article" date="2018" name="Arch. Microbiol.">
        <title>New insights into the metabolic potential of the phototrophic purple bacterium Rhodopila globiformis DSM 161(T) from its draft genome sequence and evidence for a vanadium-dependent nitrogenase.</title>
        <authorList>
            <person name="Imhoff J.F."/>
            <person name="Rahn T."/>
            <person name="Kunzel S."/>
            <person name="Neulinger S.C."/>
        </authorList>
    </citation>
    <scope>NUCLEOTIDE SEQUENCE [LARGE SCALE GENOMIC DNA]</scope>
    <source>
        <strain evidence="1 2">DSM 16996</strain>
    </source>
</reference>
<organism evidence="1 2">
    <name type="scientific">Rhodoblastus sphagnicola</name>
    <dbReference type="NCBI Taxonomy" id="333368"/>
    <lineage>
        <taxon>Bacteria</taxon>
        <taxon>Pseudomonadati</taxon>
        <taxon>Pseudomonadota</taxon>
        <taxon>Alphaproteobacteria</taxon>
        <taxon>Hyphomicrobiales</taxon>
        <taxon>Rhodoblastaceae</taxon>
        <taxon>Rhodoblastus</taxon>
    </lineage>
</organism>
<dbReference type="Gene3D" id="1.20.1260.10">
    <property type="match status" value="1"/>
</dbReference>
<gene>
    <name evidence="1" type="ORF">CCR94_05640</name>
</gene>
<evidence type="ECO:0000313" key="1">
    <source>
        <dbReference type="EMBL" id="PPQ32450.1"/>
    </source>
</evidence>
<evidence type="ECO:0000313" key="2">
    <source>
        <dbReference type="Proteomes" id="UP000239089"/>
    </source>
</evidence>
<proteinExistence type="predicted"/>
<keyword evidence="2" id="KW-1185">Reference proteome</keyword>
<evidence type="ECO:0008006" key="3">
    <source>
        <dbReference type="Google" id="ProtNLM"/>
    </source>
</evidence>
<dbReference type="AlphaFoldDB" id="A0A2S6NCU7"/>
<name>A0A2S6NCU7_9HYPH</name>
<dbReference type="SUPFAM" id="SSF47240">
    <property type="entry name" value="Ferritin-like"/>
    <property type="match status" value="1"/>
</dbReference>
<protein>
    <recommendedName>
        <fullName evidence="3">DUF2202 domain-containing protein</fullName>
    </recommendedName>
</protein>
<accession>A0A2S6NCU7</accession>
<dbReference type="InterPro" id="IPR009078">
    <property type="entry name" value="Ferritin-like_SF"/>
</dbReference>
<dbReference type="EMBL" id="NHSJ01000039">
    <property type="protein sequence ID" value="PPQ32450.1"/>
    <property type="molecule type" value="Genomic_DNA"/>
</dbReference>
<comment type="caution">
    <text evidence="1">The sequence shown here is derived from an EMBL/GenBank/DDBJ whole genome shotgun (WGS) entry which is preliminary data.</text>
</comment>
<dbReference type="Proteomes" id="UP000239089">
    <property type="component" value="Unassembled WGS sequence"/>
</dbReference>
<dbReference type="InterPro" id="IPR012347">
    <property type="entry name" value="Ferritin-like"/>
</dbReference>
<dbReference type="OrthoDB" id="573482at2"/>